<feature type="transmembrane region" description="Helical" evidence="11">
    <location>
        <begin position="120"/>
        <end position="137"/>
    </location>
</feature>
<dbReference type="FunCoup" id="R7U1H9">
    <property type="interactions" value="187"/>
</dbReference>
<dbReference type="Gene3D" id="1.20.1070.10">
    <property type="entry name" value="Rhodopsin 7-helix transmembrane proteins"/>
    <property type="match status" value="1"/>
</dbReference>
<dbReference type="HOGENOM" id="CLU_009579_6_2_1"/>
<evidence type="ECO:0000256" key="2">
    <source>
        <dbReference type="ARBA" id="ARBA00022475"/>
    </source>
</evidence>
<feature type="transmembrane region" description="Helical" evidence="11">
    <location>
        <begin position="173"/>
        <end position="196"/>
    </location>
</feature>
<dbReference type="InterPro" id="IPR001556">
    <property type="entry name" value="Bombsn_rcpt-like"/>
</dbReference>
<dbReference type="GO" id="GO:0005886">
    <property type="term" value="C:plasma membrane"/>
    <property type="evidence" value="ECO:0007669"/>
    <property type="project" value="UniProtKB-SubCell"/>
</dbReference>
<reference evidence="13 15" key="2">
    <citation type="journal article" date="2013" name="Nature">
        <title>Insights into bilaterian evolution from three spiralian genomes.</title>
        <authorList>
            <person name="Simakov O."/>
            <person name="Marletaz F."/>
            <person name="Cho S.J."/>
            <person name="Edsinger-Gonzales E."/>
            <person name="Havlak P."/>
            <person name="Hellsten U."/>
            <person name="Kuo D.H."/>
            <person name="Larsson T."/>
            <person name="Lv J."/>
            <person name="Arendt D."/>
            <person name="Savage R."/>
            <person name="Osoegawa K."/>
            <person name="de Jong P."/>
            <person name="Grimwood J."/>
            <person name="Chapman J.A."/>
            <person name="Shapiro H."/>
            <person name="Aerts A."/>
            <person name="Otillar R.P."/>
            <person name="Terry A.Y."/>
            <person name="Boore J.L."/>
            <person name="Grigoriev I.V."/>
            <person name="Lindberg D.R."/>
            <person name="Seaver E.C."/>
            <person name="Weisblat D.A."/>
            <person name="Putnam N.H."/>
            <person name="Rokhsar D.S."/>
        </authorList>
    </citation>
    <scope>NUCLEOTIDE SEQUENCE</scope>
    <source>
        <strain evidence="13 15">I ESC-2004</strain>
    </source>
</reference>
<keyword evidence="6 11" id="KW-0472">Membrane</keyword>
<evidence type="ECO:0000256" key="1">
    <source>
        <dbReference type="ARBA" id="ARBA00004651"/>
    </source>
</evidence>
<dbReference type="GO" id="GO:0008188">
    <property type="term" value="F:neuropeptide receptor activity"/>
    <property type="evidence" value="ECO:0007669"/>
    <property type="project" value="TreeGrafter"/>
</dbReference>
<evidence type="ECO:0000256" key="8">
    <source>
        <dbReference type="ARBA" id="ARBA00023170"/>
    </source>
</evidence>
<name>R7U1H9_CAPTE</name>
<dbReference type="PANTHER" id="PTHR45695">
    <property type="entry name" value="LEUCOKININ RECEPTOR-RELATED"/>
    <property type="match status" value="1"/>
</dbReference>
<dbReference type="OMA" id="TGRINMR"/>
<keyword evidence="9" id="KW-0325">Glycoprotein</keyword>
<feature type="non-terminal residue" evidence="13">
    <location>
        <position position="295"/>
    </location>
</feature>
<feature type="transmembrane region" description="Helical" evidence="11">
    <location>
        <begin position="87"/>
        <end position="108"/>
    </location>
</feature>
<feature type="transmembrane region" description="Helical" evidence="11">
    <location>
        <begin position="6"/>
        <end position="29"/>
    </location>
</feature>
<proteinExistence type="predicted"/>
<accession>R7U1H9</accession>
<feature type="transmembrane region" description="Helical" evidence="11">
    <location>
        <begin position="41"/>
        <end position="67"/>
    </location>
</feature>
<dbReference type="Proteomes" id="UP000014760">
    <property type="component" value="Unassembled WGS sequence"/>
</dbReference>
<dbReference type="OrthoDB" id="10049706at2759"/>
<reference evidence="14" key="3">
    <citation type="submission" date="2015-06" db="UniProtKB">
        <authorList>
            <consortium name="EnsemblMetazoa"/>
        </authorList>
    </citation>
    <scope>IDENTIFICATION</scope>
</reference>
<keyword evidence="15" id="KW-1185">Reference proteome</keyword>
<dbReference type="Pfam" id="PF00001">
    <property type="entry name" value="7tm_1"/>
    <property type="match status" value="1"/>
</dbReference>
<dbReference type="PANTHER" id="PTHR45695:SF26">
    <property type="entry name" value="NEUROPEPTIDE CCHAMIDE-1 RECEPTOR"/>
    <property type="match status" value="1"/>
</dbReference>
<dbReference type="EMBL" id="KB306204">
    <property type="protein sequence ID" value="ELU00084.1"/>
    <property type="molecule type" value="Genomic_DNA"/>
</dbReference>
<dbReference type="CDD" id="cd15927">
    <property type="entry name" value="7tmA_Bombesin_R-like"/>
    <property type="match status" value="1"/>
</dbReference>
<dbReference type="AlphaFoldDB" id="R7U1H9"/>
<dbReference type="PROSITE" id="PS50262">
    <property type="entry name" value="G_PROTEIN_RECEP_F1_2"/>
    <property type="match status" value="1"/>
</dbReference>
<feature type="transmembrane region" description="Helical" evidence="11">
    <location>
        <begin position="269"/>
        <end position="289"/>
    </location>
</feature>
<evidence type="ECO:0000313" key="14">
    <source>
        <dbReference type="EnsemblMetazoa" id="CapteP24752"/>
    </source>
</evidence>
<evidence type="ECO:0000256" key="9">
    <source>
        <dbReference type="ARBA" id="ARBA00023180"/>
    </source>
</evidence>
<dbReference type="SMART" id="SM01381">
    <property type="entry name" value="7TM_GPCR_Srsx"/>
    <property type="match status" value="1"/>
</dbReference>
<evidence type="ECO:0000259" key="12">
    <source>
        <dbReference type="PROSITE" id="PS50262"/>
    </source>
</evidence>
<evidence type="ECO:0000256" key="11">
    <source>
        <dbReference type="SAM" id="Phobius"/>
    </source>
</evidence>
<feature type="domain" description="G-protein coupled receptors family 1 profile" evidence="12">
    <location>
        <begin position="20"/>
        <end position="286"/>
    </location>
</feature>
<feature type="non-terminal residue" evidence="13">
    <location>
        <position position="1"/>
    </location>
</feature>
<keyword evidence="7" id="KW-1015">Disulfide bond</keyword>
<dbReference type="EnsemblMetazoa" id="CapteT24752">
    <property type="protein sequence ID" value="CapteP24752"/>
    <property type="gene ID" value="CapteG24752"/>
</dbReference>
<evidence type="ECO:0000256" key="6">
    <source>
        <dbReference type="ARBA" id="ARBA00023136"/>
    </source>
</evidence>
<evidence type="ECO:0000256" key="7">
    <source>
        <dbReference type="ARBA" id="ARBA00023157"/>
    </source>
</evidence>
<keyword evidence="5" id="KW-0297">G-protein coupled receptor</keyword>
<feature type="transmembrane region" description="Helical" evidence="11">
    <location>
        <begin position="228"/>
        <end position="249"/>
    </location>
</feature>
<dbReference type="PRINTS" id="PR00237">
    <property type="entry name" value="GPCRRHODOPSN"/>
</dbReference>
<evidence type="ECO:0000256" key="3">
    <source>
        <dbReference type="ARBA" id="ARBA00022692"/>
    </source>
</evidence>
<gene>
    <name evidence="13" type="ORF">CAPTEDRAFT_24752</name>
</gene>
<evidence type="ECO:0000256" key="4">
    <source>
        <dbReference type="ARBA" id="ARBA00022989"/>
    </source>
</evidence>
<sequence>PMAIAAPIIFAVIFVVGVLGNGTLIFTVLRNKPMQNTPNILIVSLAMGDLLLILISVPFTATIYTFYEWPYGQSMCKMNEFLQTLSLGVSVFTLTALSGDRFVAIVYPMRMHRGSPKLRTILISTGIWLLATGLALLDLMGAHTVSNADIEFCNLFPEHWGNWYPKFQSMFRFLVYFAIPMVIIAGFYTSMAYILWNSGRRMPGEAQRIMGGAKKTSTSKQIEGRKKVAKLILSFIVVFVVCWLPRHIYTIWYHYLPGDYNMFWHVFKIIGFCLCFTNSCINPVALYFLSQQFRK</sequence>
<protein>
    <recommendedName>
        <fullName evidence="12">G-protein coupled receptors family 1 profile domain-containing protein</fullName>
    </recommendedName>
</protein>
<keyword evidence="8" id="KW-0675">Receptor</keyword>
<dbReference type="PRINTS" id="PR00358">
    <property type="entry name" value="BOMBESINR"/>
</dbReference>
<dbReference type="SUPFAM" id="SSF81321">
    <property type="entry name" value="Family A G protein-coupled receptor-like"/>
    <property type="match status" value="1"/>
</dbReference>
<evidence type="ECO:0000256" key="5">
    <source>
        <dbReference type="ARBA" id="ARBA00023040"/>
    </source>
</evidence>
<dbReference type="EMBL" id="AMQN01009784">
    <property type="status" value="NOT_ANNOTATED_CDS"/>
    <property type="molecule type" value="Genomic_DNA"/>
</dbReference>
<comment type="subcellular location">
    <subcellularLocation>
        <location evidence="1">Cell membrane</location>
        <topology evidence="1">Multi-pass membrane protein</topology>
    </subcellularLocation>
</comment>
<keyword evidence="2" id="KW-1003">Cell membrane</keyword>
<organism evidence="13">
    <name type="scientific">Capitella teleta</name>
    <name type="common">Polychaete worm</name>
    <dbReference type="NCBI Taxonomy" id="283909"/>
    <lineage>
        <taxon>Eukaryota</taxon>
        <taxon>Metazoa</taxon>
        <taxon>Spiralia</taxon>
        <taxon>Lophotrochozoa</taxon>
        <taxon>Annelida</taxon>
        <taxon>Polychaeta</taxon>
        <taxon>Sedentaria</taxon>
        <taxon>Scolecida</taxon>
        <taxon>Capitellidae</taxon>
        <taxon>Capitella</taxon>
    </lineage>
</organism>
<evidence type="ECO:0000313" key="15">
    <source>
        <dbReference type="Proteomes" id="UP000014760"/>
    </source>
</evidence>
<reference evidence="15" key="1">
    <citation type="submission" date="2012-12" db="EMBL/GenBank/DDBJ databases">
        <authorList>
            <person name="Hellsten U."/>
            <person name="Grimwood J."/>
            <person name="Chapman J.A."/>
            <person name="Shapiro H."/>
            <person name="Aerts A."/>
            <person name="Otillar R.P."/>
            <person name="Terry A.Y."/>
            <person name="Boore J.L."/>
            <person name="Simakov O."/>
            <person name="Marletaz F."/>
            <person name="Cho S.-J."/>
            <person name="Edsinger-Gonzales E."/>
            <person name="Havlak P."/>
            <person name="Kuo D.-H."/>
            <person name="Larsson T."/>
            <person name="Lv J."/>
            <person name="Arendt D."/>
            <person name="Savage R."/>
            <person name="Osoegawa K."/>
            <person name="de Jong P."/>
            <person name="Lindberg D.R."/>
            <person name="Seaver E.C."/>
            <person name="Weisblat D.A."/>
            <person name="Putnam N.H."/>
            <person name="Grigoriev I.V."/>
            <person name="Rokhsar D.S."/>
        </authorList>
    </citation>
    <scope>NUCLEOTIDE SEQUENCE</scope>
    <source>
        <strain evidence="15">I ESC-2004</strain>
    </source>
</reference>
<keyword evidence="4 11" id="KW-1133">Transmembrane helix</keyword>
<dbReference type="STRING" id="283909.R7U1H9"/>
<keyword evidence="10" id="KW-0807">Transducer</keyword>
<dbReference type="InterPro" id="IPR000276">
    <property type="entry name" value="GPCR_Rhodpsn"/>
</dbReference>
<evidence type="ECO:0000256" key="10">
    <source>
        <dbReference type="ARBA" id="ARBA00023224"/>
    </source>
</evidence>
<dbReference type="InterPro" id="IPR017452">
    <property type="entry name" value="GPCR_Rhodpsn_7TM"/>
</dbReference>
<evidence type="ECO:0000313" key="13">
    <source>
        <dbReference type="EMBL" id="ELU00084.1"/>
    </source>
</evidence>
<keyword evidence="3 11" id="KW-0812">Transmembrane</keyword>